<sequence length="275" mass="31484">MKKLFLLATLFMVSTLFAQQATNTLEGVFTTKAKDELYNPFKFDGKGKVTINEFGEDGYEFFERNDSVVIFVEKTVFIFKKEKNQLKGISDWVDKKVYKSNLKSLENKPQTDSKLAQRANWMAQNYDINFKNNATFLFDLDENSLIQKLKENEAANAKLCKEGFDESCKVVFAYKFAEESGGVFETLNAADELKLKPNKELEQLAQRVIDLGNPDGYGLFYTYYYFTGEKEKAEQFLQKGLDLGSPYCNEISINSAMSEFGESLQSEIENSEDKK</sequence>
<feature type="signal peptide" evidence="1">
    <location>
        <begin position="1"/>
        <end position="18"/>
    </location>
</feature>
<evidence type="ECO:0000256" key="1">
    <source>
        <dbReference type="SAM" id="SignalP"/>
    </source>
</evidence>
<dbReference type="EMBL" id="JACAGJ010000009">
    <property type="protein sequence ID" value="MDM1073817.1"/>
    <property type="molecule type" value="Genomic_DNA"/>
</dbReference>
<gene>
    <name evidence="2" type="ORF">HX001_15110</name>
</gene>
<feature type="chain" id="PRO_5042614254" description="Tetratricopeptide repeat protein" evidence="1">
    <location>
        <begin position="19"/>
        <end position="275"/>
    </location>
</feature>
<reference evidence="2" key="1">
    <citation type="submission" date="2020-06" db="EMBL/GenBank/DDBJ databases">
        <authorList>
            <person name="Dong N."/>
        </authorList>
    </citation>
    <scope>NUCLEOTIDE SEQUENCE</scope>
    <source>
        <strain evidence="2">R655-4</strain>
    </source>
</reference>
<name>A0AAJ1V9B1_9FLAO</name>
<keyword evidence="1" id="KW-0732">Signal</keyword>
<protein>
    <recommendedName>
        <fullName evidence="4">Tetratricopeptide repeat protein</fullName>
    </recommendedName>
</protein>
<dbReference type="Proteomes" id="UP001170959">
    <property type="component" value="Unassembled WGS sequence"/>
</dbReference>
<evidence type="ECO:0000313" key="3">
    <source>
        <dbReference type="Proteomes" id="UP001170959"/>
    </source>
</evidence>
<organism evidence="2 3">
    <name type="scientific">Empedobacter brevis</name>
    <dbReference type="NCBI Taxonomy" id="247"/>
    <lineage>
        <taxon>Bacteria</taxon>
        <taxon>Pseudomonadati</taxon>
        <taxon>Bacteroidota</taxon>
        <taxon>Flavobacteriia</taxon>
        <taxon>Flavobacteriales</taxon>
        <taxon>Weeksellaceae</taxon>
        <taxon>Empedobacter</taxon>
    </lineage>
</organism>
<accession>A0AAJ1V9B1</accession>
<evidence type="ECO:0000313" key="2">
    <source>
        <dbReference type="EMBL" id="MDM1073817.1"/>
    </source>
</evidence>
<proteinExistence type="predicted"/>
<comment type="caution">
    <text evidence="2">The sequence shown here is derived from an EMBL/GenBank/DDBJ whole genome shotgun (WGS) entry which is preliminary data.</text>
</comment>
<reference evidence="2" key="2">
    <citation type="journal article" date="2022" name="Sci. Total Environ.">
        <title>Prevalence, transmission, and molecular epidemiology of tet(X)-positive bacteria among humans, animals, and environmental niches in China: An epidemiological, and genomic-based study.</title>
        <authorList>
            <person name="Dong N."/>
            <person name="Zeng Y."/>
            <person name="Cai C."/>
            <person name="Sun C."/>
            <person name="Lu J."/>
            <person name="Liu C."/>
            <person name="Zhou H."/>
            <person name="Sun Q."/>
            <person name="Shu L."/>
            <person name="Wang H."/>
            <person name="Wang Y."/>
            <person name="Wang S."/>
            <person name="Wu C."/>
            <person name="Chan E.W."/>
            <person name="Chen G."/>
            <person name="Shen Z."/>
            <person name="Chen S."/>
            <person name="Zhang R."/>
        </authorList>
    </citation>
    <scope>NUCLEOTIDE SEQUENCE</scope>
    <source>
        <strain evidence="2">R655-4</strain>
    </source>
</reference>
<evidence type="ECO:0008006" key="4">
    <source>
        <dbReference type="Google" id="ProtNLM"/>
    </source>
</evidence>
<dbReference type="AlphaFoldDB" id="A0AAJ1V9B1"/>
<dbReference type="RefSeq" id="WP_286494213.1">
    <property type="nucleotide sequence ID" value="NZ_JACAGJ010000009.1"/>
</dbReference>